<dbReference type="InterPro" id="IPR011012">
    <property type="entry name" value="Longin-like_dom_sf"/>
</dbReference>
<dbReference type="GO" id="GO:0016020">
    <property type="term" value="C:membrane"/>
    <property type="evidence" value="ECO:0007669"/>
    <property type="project" value="InterPro"/>
</dbReference>
<dbReference type="GO" id="GO:0016192">
    <property type="term" value="P:vesicle-mediated transport"/>
    <property type="evidence" value="ECO:0007669"/>
    <property type="project" value="InterPro"/>
</dbReference>
<reference evidence="13" key="2">
    <citation type="submission" date="2022-01" db="EMBL/GenBank/DDBJ databases">
        <authorList>
            <person name="Hirooka S."/>
            <person name="Miyagishima S.Y."/>
        </authorList>
    </citation>
    <scope>NUCLEOTIDE SEQUENCE</scope>
    <source>
        <strain evidence="13">NBRC 102759</strain>
    </source>
</reference>
<reference evidence="13" key="1">
    <citation type="journal article" date="2022" name="Proc. Natl. Acad. Sci. U.S.A.">
        <title>Life cycle and functional genomics of the unicellular red alga Galdieria for elucidating algal and plant evolution and industrial use.</title>
        <authorList>
            <person name="Hirooka S."/>
            <person name="Itabashi T."/>
            <person name="Ichinose T.M."/>
            <person name="Onuma R."/>
            <person name="Fujiwara T."/>
            <person name="Yamashita S."/>
            <person name="Jong L.W."/>
            <person name="Tomita R."/>
            <person name="Iwane A.H."/>
            <person name="Miyagishima S.Y."/>
        </authorList>
    </citation>
    <scope>NUCLEOTIDE SEQUENCE</scope>
    <source>
        <strain evidence="13">NBRC 102759</strain>
    </source>
</reference>
<proteinExistence type="inferred from homology"/>
<dbReference type="EMBL" id="BQMJ01000010">
    <property type="protein sequence ID" value="GJQ09631.1"/>
    <property type="molecule type" value="Genomic_DNA"/>
</dbReference>
<dbReference type="InterPro" id="IPR010908">
    <property type="entry name" value="Longin_dom"/>
</dbReference>
<accession>A0A9C7PTK9</accession>
<dbReference type="PANTHER" id="PTHR21136:SF168">
    <property type="entry name" value="VESICLE-ASSOCIATED MEMBRANE PROTEIN 9"/>
    <property type="match status" value="1"/>
</dbReference>
<dbReference type="Pfam" id="PF13774">
    <property type="entry name" value="Longin"/>
    <property type="match status" value="1"/>
</dbReference>
<dbReference type="InterPro" id="IPR001388">
    <property type="entry name" value="Synaptobrevin-like"/>
</dbReference>
<dbReference type="Proteomes" id="UP001061958">
    <property type="component" value="Unassembled WGS sequence"/>
</dbReference>
<name>A0A9C7PTK9_9RHOD</name>
<keyword evidence="6 10" id="KW-0472">Membrane</keyword>
<evidence type="ECO:0000256" key="5">
    <source>
        <dbReference type="ARBA" id="ARBA00022989"/>
    </source>
</evidence>
<comment type="subcellular location">
    <subcellularLocation>
        <location evidence="7">Endomembrane system</location>
        <topology evidence="7">Single-pass type IV membrane protein</topology>
    </subcellularLocation>
</comment>
<feature type="region of interest" description="Disordered" evidence="9">
    <location>
        <begin position="1"/>
        <end position="22"/>
    </location>
</feature>
<dbReference type="InterPro" id="IPR042855">
    <property type="entry name" value="V_SNARE_CC"/>
</dbReference>
<dbReference type="InterPro" id="IPR051097">
    <property type="entry name" value="Synaptobrevin-like_transport"/>
</dbReference>
<dbReference type="Gene3D" id="1.20.5.110">
    <property type="match status" value="1"/>
</dbReference>
<protein>
    <recommendedName>
        <fullName evidence="15">Vesicle-associated membrane protein 7</fullName>
    </recommendedName>
</protein>
<keyword evidence="2" id="KW-0813">Transport</keyword>
<keyword evidence="14" id="KW-1185">Reference proteome</keyword>
<keyword evidence="8" id="KW-0175">Coiled coil</keyword>
<evidence type="ECO:0000259" key="12">
    <source>
        <dbReference type="PROSITE" id="PS50892"/>
    </source>
</evidence>
<keyword evidence="3 10" id="KW-0812">Transmembrane</keyword>
<evidence type="ECO:0000256" key="6">
    <source>
        <dbReference type="ARBA" id="ARBA00023136"/>
    </source>
</evidence>
<dbReference type="Pfam" id="PF00957">
    <property type="entry name" value="Synaptobrevin"/>
    <property type="match status" value="1"/>
</dbReference>
<dbReference type="PRINTS" id="PR00219">
    <property type="entry name" value="SYNAPTOBREVN"/>
</dbReference>
<evidence type="ECO:0000259" key="11">
    <source>
        <dbReference type="PROSITE" id="PS50859"/>
    </source>
</evidence>
<dbReference type="GO" id="GO:0005737">
    <property type="term" value="C:cytoplasm"/>
    <property type="evidence" value="ECO:0007669"/>
    <property type="project" value="UniProtKB-ARBA"/>
</dbReference>
<dbReference type="SMART" id="SM01270">
    <property type="entry name" value="Longin"/>
    <property type="match status" value="1"/>
</dbReference>
<organism evidence="13 14">
    <name type="scientific">Galdieria partita</name>
    <dbReference type="NCBI Taxonomy" id="83374"/>
    <lineage>
        <taxon>Eukaryota</taxon>
        <taxon>Rhodophyta</taxon>
        <taxon>Bangiophyceae</taxon>
        <taxon>Galdieriales</taxon>
        <taxon>Galdieriaceae</taxon>
        <taxon>Galdieria</taxon>
    </lineage>
</organism>
<dbReference type="FunFam" id="3.30.450.50:FF:000015">
    <property type="entry name" value="Synaptobrevin 2 isoform 1"/>
    <property type="match status" value="1"/>
</dbReference>
<evidence type="ECO:0000256" key="7">
    <source>
        <dbReference type="ARBA" id="ARBA00046280"/>
    </source>
</evidence>
<evidence type="ECO:0000256" key="10">
    <source>
        <dbReference type="SAM" id="Phobius"/>
    </source>
</evidence>
<dbReference type="PANTHER" id="PTHR21136">
    <property type="entry name" value="SNARE PROTEINS"/>
    <property type="match status" value="1"/>
</dbReference>
<evidence type="ECO:0000256" key="3">
    <source>
        <dbReference type="ARBA" id="ARBA00022692"/>
    </source>
</evidence>
<dbReference type="OrthoDB" id="248747at2759"/>
<dbReference type="GO" id="GO:0015031">
    <property type="term" value="P:protein transport"/>
    <property type="evidence" value="ECO:0007669"/>
    <property type="project" value="UniProtKB-KW"/>
</dbReference>
<feature type="transmembrane region" description="Helical" evidence="10">
    <location>
        <begin position="216"/>
        <end position="237"/>
    </location>
</feature>
<dbReference type="PROSITE" id="PS50892">
    <property type="entry name" value="V_SNARE"/>
    <property type="match status" value="1"/>
</dbReference>
<evidence type="ECO:0000313" key="14">
    <source>
        <dbReference type="Proteomes" id="UP001061958"/>
    </source>
</evidence>
<dbReference type="PROSITE" id="PS50859">
    <property type="entry name" value="LONGIN"/>
    <property type="match status" value="1"/>
</dbReference>
<dbReference type="Gene3D" id="3.30.450.50">
    <property type="entry name" value="Longin domain"/>
    <property type="match status" value="1"/>
</dbReference>
<evidence type="ECO:0000256" key="2">
    <source>
        <dbReference type="ARBA" id="ARBA00022448"/>
    </source>
</evidence>
<feature type="compositionally biased region" description="Low complexity" evidence="9">
    <location>
        <begin position="240"/>
        <end position="257"/>
    </location>
</feature>
<evidence type="ECO:0008006" key="15">
    <source>
        <dbReference type="Google" id="ProtNLM"/>
    </source>
</evidence>
<evidence type="ECO:0000256" key="1">
    <source>
        <dbReference type="ARBA" id="ARBA00008025"/>
    </source>
</evidence>
<comment type="caution">
    <text evidence="13">The sequence shown here is derived from an EMBL/GenBank/DDBJ whole genome shotgun (WGS) entry which is preliminary data.</text>
</comment>
<keyword evidence="5 10" id="KW-1133">Transmembrane helix</keyword>
<dbReference type="SUPFAM" id="SSF58038">
    <property type="entry name" value="SNARE fusion complex"/>
    <property type="match status" value="1"/>
</dbReference>
<evidence type="ECO:0000313" key="13">
    <source>
        <dbReference type="EMBL" id="GJQ09631.1"/>
    </source>
</evidence>
<dbReference type="CDD" id="cd15843">
    <property type="entry name" value="R-SNARE"/>
    <property type="match status" value="1"/>
</dbReference>
<keyword evidence="4" id="KW-0653">Protein transport</keyword>
<feature type="compositionally biased region" description="Polar residues" evidence="9">
    <location>
        <begin position="1"/>
        <end position="18"/>
    </location>
</feature>
<evidence type="ECO:0000256" key="8">
    <source>
        <dbReference type="PROSITE-ProRule" id="PRU00290"/>
    </source>
</evidence>
<dbReference type="AlphaFoldDB" id="A0A9C7PTK9"/>
<gene>
    <name evidence="13" type="ORF">GpartN1_g1422.t1</name>
</gene>
<dbReference type="CDD" id="cd14824">
    <property type="entry name" value="Longin"/>
    <property type="match status" value="1"/>
</dbReference>
<dbReference type="FunFam" id="1.20.5.110:FF:000004">
    <property type="entry name" value="Vesicle-associated membrane protein 7"/>
    <property type="match status" value="1"/>
</dbReference>
<sequence length="263" mass="29020">MSSSTPSVSVRANTNSEPNGLVPQGEGSNIVYAVIARGTTVLAQYSSEKGNYEAIAARILAKVPEHNVKSFYENDTLSFNFLVSDGIAYLCIARKLYPRRLVFSFLEEIKKRFLSLYADQVTSAGPLQMQHDFRPILQQQLEYFSNEAEADKLAKVQQQVDEVTSVMRSNIDEALNRGERLDVLVDRAEDLRGGASQFQKSSTQLKRNFCKRNMKVIICIVIVVVLIALAIILGVVLTQRNSSSGGSGGSSNSSGNSTRMVWQ</sequence>
<evidence type="ECO:0000256" key="9">
    <source>
        <dbReference type="SAM" id="MobiDB-lite"/>
    </source>
</evidence>
<feature type="domain" description="V-SNARE coiled-coil homology" evidence="12">
    <location>
        <begin position="152"/>
        <end position="212"/>
    </location>
</feature>
<comment type="similarity">
    <text evidence="1">Belongs to the synaptobrevin family.</text>
</comment>
<evidence type="ECO:0000256" key="4">
    <source>
        <dbReference type="ARBA" id="ARBA00022927"/>
    </source>
</evidence>
<dbReference type="SUPFAM" id="SSF64356">
    <property type="entry name" value="SNARE-like"/>
    <property type="match status" value="1"/>
</dbReference>
<feature type="region of interest" description="Disordered" evidence="9">
    <location>
        <begin position="240"/>
        <end position="263"/>
    </location>
</feature>
<feature type="domain" description="Longin" evidence="11">
    <location>
        <begin position="34"/>
        <end position="137"/>
    </location>
</feature>
<dbReference type="GO" id="GO:0012505">
    <property type="term" value="C:endomembrane system"/>
    <property type="evidence" value="ECO:0007669"/>
    <property type="project" value="UniProtKB-SubCell"/>
</dbReference>